<organism evidence="4">
    <name type="scientific">Solaster dawsoni</name>
    <name type="common">Morning sun star</name>
    <dbReference type="NCBI Taxonomy" id="105863"/>
    <lineage>
        <taxon>Eukaryota</taxon>
        <taxon>Metazoa</taxon>
        <taxon>Echinodermata</taxon>
        <taxon>Eleutherozoa</taxon>
        <taxon>Asterozoa</taxon>
        <taxon>Asteroidea</taxon>
        <taxon>Spinulosacea</taxon>
        <taxon>Velatida</taxon>
        <taxon>Solasteridae</taxon>
        <taxon>Solaster</taxon>
    </lineage>
</organism>
<feature type="signal peptide" evidence="3">
    <location>
        <begin position="1"/>
        <end position="20"/>
    </location>
</feature>
<accession>H1A7C6</accession>
<name>H1A7C6_SOLDW</name>
<reference evidence="4" key="1">
    <citation type="submission" date="2007-12" db="EMBL/GenBank/DDBJ databases">
        <title>The compound from a starfish Solaster dawsoni, which induces escape response in a starfish Asterina pectinifera.</title>
        <authorList>
            <person name="Nagai H."/>
            <person name="Namikoshi M."/>
        </authorList>
    </citation>
    <scope>NUCLEOTIDE SEQUENCE</scope>
</reference>
<dbReference type="GO" id="GO:0030246">
    <property type="term" value="F:carbohydrate binding"/>
    <property type="evidence" value="ECO:0007669"/>
    <property type="project" value="UniProtKB-KW"/>
</dbReference>
<gene>
    <name evidence="4" type="primary">sd-1</name>
</gene>
<comment type="similarity">
    <text evidence="2">Belongs to the tectonin family.</text>
</comment>
<dbReference type="PANTHER" id="PTHR23250">
    <property type="entry name" value="DYSFERLIN-RELATED"/>
    <property type="match status" value="1"/>
</dbReference>
<keyword evidence="1" id="KW-0430">Lectin</keyword>
<evidence type="ECO:0000256" key="1">
    <source>
        <dbReference type="ARBA" id="ARBA00022734"/>
    </source>
</evidence>
<dbReference type="Pfam" id="PF19193">
    <property type="entry name" value="Tectonin"/>
    <property type="match status" value="1"/>
</dbReference>
<evidence type="ECO:0000256" key="2">
    <source>
        <dbReference type="ARBA" id="ARBA00038331"/>
    </source>
</evidence>
<dbReference type="InterPro" id="IPR006624">
    <property type="entry name" value="Beta-propeller_rpt_TECPR"/>
</dbReference>
<protein>
    <submittedName>
        <fullName evidence="4">Repellent</fullName>
    </submittedName>
</protein>
<keyword evidence="3" id="KW-0732">Signal</keyword>
<dbReference type="EMBL" id="AB370292">
    <property type="protein sequence ID" value="BAL43194.1"/>
    <property type="molecule type" value="mRNA"/>
</dbReference>
<dbReference type="InterPro" id="IPR051513">
    <property type="entry name" value="Tectonin_beta-prop"/>
</dbReference>
<evidence type="ECO:0000313" key="4">
    <source>
        <dbReference type="EMBL" id="BAL43194.1"/>
    </source>
</evidence>
<proteinExistence type="evidence at transcript level"/>
<dbReference type="AlphaFoldDB" id="H1A7C6"/>
<sequence>MAFKYHCLVLALCIITEALGQTCPVTTSWSQISGRLKHVSVGVSGVWGVNSNDNIYYRGDSYGEEESNTCAAWVQTEGALKQLDVGKNVVWGVNGGDNIYYREGISATNPTGADWVQVSGALKHVSVSQNGHVWGVNGHDQVYHRIGASNCNQGGDSWSEIGGRLKQISVGNSGVWGVNSGDNIYYRVGTYGDLPSDPDGTSWQLVSGALKYISSADMVYGVNVHDWIYYRVGVTPDTPTGSRWEQIGGRAKQVESLSCLVWVVNTNDMIYKKKTD</sequence>
<dbReference type="PANTHER" id="PTHR23250:SF3">
    <property type="entry name" value="FISH-EGG LECTIN-LIKE ISOFORM X1-RELATED"/>
    <property type="match status" value="1"/>
</dbReference>
<dbReference type="SMART" id="SM00706">
    <property type="entry name" value="TECPR"/>
    <property type="match status" value="6"/>
</dbReference>
<dbReference type="Pfam" id="PF06462">
    <property type="entry name" value="Hyd_WA"/>
    <property type="match status" value="1"/>
</dbReference>
<feature type="chain" id="PRO_5003547469" evidence="3">
    <location>
        <begin position="21"/>
        <end position="276"/>
    </location>
</feature>
<evidence type="ECO:0000256" key="3">
    <source>
        <dbReference type="SAM" id="SignalP"/>
    </source>
</evidence>